<keyword evidence="6" id="KW-1185">Reference proteome</keyword>
<name>A0ABS9UIF0_9BACL</name>
<dbReference type="EMBL" id="JAKZFC010000012">
    <property type="protein sequence ID" value="MCH7323904.1"/>
    <property type="molecule type" value="Genomic_DNA"/>
</dbReference>
<dbReference type="InterPro" id="IPR000086">
    <property type="entry name" value="NUDIX_hydrolase_dom"/>
</dbReference>
<dbReference type="Pfam" id="PF00293">
    <property type="entry name" value="NUDIX"/>
    <property type="match status" value="1"/>
</dbReference>
<feature type="domain" description="Nudix hydrolase" evidence="4">
    <location>
        <begin position="4"/>
        <end position="129"/>
    </location>
</feature>
<accession>A0ABS9UIF0</accession>
<gene>
    <name evidence="5" type="ORF">LZ480_18705</name>
</gene>
<dbReference type="CDD" id="cd02883">
    <property type="entry name" value="NUDIX_Hydrolase"/>
    <property type="match status" value="1"/>
</dbReference>
<dbReference type="PROSITE" id="PS51462">
    <property type="entry name" value="NUDIX"/>
    <property type="match status" value="1"/>
</dbReference>
<organism evidence="5 6">
    <name type="scientific">Solibacillus palustris</name>
    <dbReference type="NCBI Taxonomy" id="2908203"/>
    <lineage>
        <taxon>Bacteria</taxon>
        <taxon>Bacillati</taxon>
        <taxon>Bacillota</taxon>
        <taxon>Bacilli</taxon>
        <taxon>Bacillales</taxon>
        <taxon>Caryophanaceae</taxon>
        <taxon>Solibacillus</taxon>
    </lineage>
</organism>
<sequence>MDYKIWNGASAIIIKENKVLMVRGKDTNSWGVPSGGVEQGESAWQACIREIWEETGYKARIIQPLHIKKTIIENYKVTTQYFLCEIIDGEITYHDPDQTIVEIAWKGYDEIAQIQHDYNEDQKVIMQLLVNEL</sequence>
<evidence type="ECO:0000256" key="3">
    <source>
        <dbReference type="RuleBase" id="RU003476"/>
    </source>
</evidence>
<comment type="cofactor">
    <cofactor evidence="1">
        <name>Mg(2+)</name>
        <dbReference type="ChEBI" id="CHEBI:18420"/>
    </cofactor>
</comment>
<evidence type="ECO:0000259" key="4">
    <source>
        <dbReference type="PROSITE" id="PS51462"/>
    </source>
</evidence>
<protein>
    <submittedName>
        <fullName evidence="5">NUDIX hydrolase</fullName>
    </submittedName>
</protein>
<dbReference type="PANTHER" id="PTHR43046:SF2">
    <property type="entry name" value="8-OXO-DGTP DIPHOSPHATASE-RELATED"/>
    <property type="match status" value="1"/>
</dbReference>
<dbReference type="SUPFAM" id="SSF55811">
    <property type="entry name" value="Nudix"/>
    <property type="match status" value="1"/>
</dbReference>
<dbReference type="InterPro" id="IPR020084">
    <property type="entry name" value="NUDIX_hydrolase_CS"/>
</dbReference>
<evidence type="ECO:0000313" key="6">
    <source>
        <dbReference type="Proteomes" id="UP001316087"/>
    </source>
</evidence>
<dbReference type="PROSITE" id="PS00893">
    <property type="entry name" value="NUDIX_BOX"/>
    <property type="match status" value="1"/>
</dbReference>
<dbReference type="PANTHER" id="PTHR43046">
    <property type="entry name" value="GDP-MANNOSE MANNOSYL HYDROLASE"/>
    <property type="match status" value="1"/>
</dbReference>
<dbReference type="Gene3D" id="3.90.79.10">
    <property type="entry name" value="Nucleoside Triphosphate Pyrophosphohydrolase"/>
    <property type="match status" value="1"/>
</dbReference>
<dbReference type="InterPro" id="IPR015797">
    <property type="entry name" value="NUDIX_hydrolase-like_dom_sf"/>
</dbReference>
<comment type="similarity">
    <text evidence="3">Belongs to the Nudix hydrolase family.</text>
</comment>
<dbReference type="Proteomes" id="UP001316087">
    <property type="component" value="Unassembled WGS sequence"/>
</dbReference>
<proteinExistence type="inferred from homology"/>
<evidence type="ECO:0000256" key="2">
    <source>
        <dbReference type="ARBA" id="ARBA00022801"/>
    </source>
</evidence>
<reference evidence="5 6" key="1">
    <citation type="submission" date="2022-03" db="EMBL/GenBank/DDBJ databases">
        <authorList>
            <person name="Jo J.-H."/>
            <person name="Im W.-T."/>
        </authorList>
    </citation>
    <scope>NUCLEOTIDE SEQUENCE [LARGE SCALE GENOMIC DNA]</scope>
    <source>
        <strain evidence="5 6">MA9</strain>
    </source>
</reference>
<evidence type="ECO:0000256" key="1">
    <source>
        <dbReference type="ARBA" id="ARBA00001946"/>
    </source>
</evidence>
<evidence type="ECO:0000313" key="5">
    <source>
        <dbReference type="EMBL" id="MCH7323904.1"/>
    </source>
</evidence>
<dbReference type="RefSeq" id="WP_241371064.1">
    <property type="nucleotide sequence ID" value="NZ_JAKZFC010000012.1"/>
</dbReference>
<keyword evidence="2 3" id="KW-0378">Hydrolase</keyword>
<dbReference type="GO" id="GO:0016787">
    <property type="term" value="F:hydrolase activity"/>
    <property type="evidence" value="ECO:0007669"/>
    <property type="project" value="UniProtKB-KW"/>
</dbReference>
<dbReference type="InterPro" id="IPR020476">
    <property type="entry name" value="Nudix_hydrolase"/>
</dbReference>
<comment type="caution">
    <text evidence="5">The sequence shown here is derived from an EMBL/GenBank/DDBJ whole genome shotgun (WGS) entry which is preliminary data.</text>
</comment>
<dbReference type="PRINTS" id="PR00502">
    <property type="entry name" value="NUDIXFAMILY"/>
</dbReference>